<protein>
    <submittedName>
        <fullName evidence="1">Uncharacterized protein</fullName>
    </submittedName>
</protein>
<accession>A0A1I5YSJ9</accession>
<proteinExistence type="predicted"/>
<dbReference type="EMBL" id="FOXH01000021">
    <property type="protein sequence ID" value="SFQ47189.1"/>
    <property type="molecule type" value="Genomic_DNA"/>
</dbReference>
<keyword evidence="2" id="KW-1185">Reference proteome</keyword>
<gene>
    <name evidence="1" type="ORF">SAMN04515674_12137</name>
</gene>
<sequence>MFGDEKFLITEYHRVLLEEQSNLESKFSLINRDDVQVKFLCSKLSTKLNVSPFEYIDEDDFKWDDFISKTVHYEVRKRNFVSNVMECR</sequence>
<name>A0A1I5YSJ9_9BACT</name>
<dbReference type="STRING" id="1079859.SAMN04515674_12137"/>
<dbReference type="RefSeq" id="WP_092019689.1">
    <property type="nucleotide sequence ID" value="NZ_JBHLXN010000001.1"/>
</dbReference>
<evidence type="ECO:0000313" key="1">
    <source>
        <dbReference type="EMBL" id="SFQ47189.1"/>
    </source>
</evidence>
<organism evidence="1 2">
    <name type="scientific">Pseudarcicella hirudinis</name>
    <dbReference type="NCBI Taxonomy" id="1079859"/>
    <lineage>
        <taxon>Bacteria</taxon>
        <taxon>Pseudomonadati</taxon>
        <taxon>Bacteroidota</taxon>
        <taxon>Cytophagia</taxon>
        <taxon>Cytophagales</taxon>
        <taxon>Flectobacillaceae</taxon>
        <taxon>Pseudarcicella</taxon>
    </lineage>
</organism>
<evidence type="ECO:0000313" key="2">
    <source>
        <dbReference type="Proteomes" id="UP000199306"/>
    </source>
</evidence>
<dbReference type="AlphaFoldDB" id="A0A1I5YSJ9"/>
<dbReference type="Proteomes" id="UP000199306">
    <property type="component" value="Unassembled WGS sequence"/>
</dbReference>
<dbReference type="OrthoDB" id="799986at2"/>
<reference evidence="1 2" key="1">
    <citation type="submission" date="2016-10" db="EMBL/GenBank/DDBJ databases">
        <authorList>
            <person name="de Groot N.N."/>
        </authorList>
    </citation>
    <scope>NUCLEOTIDE SEQUENCE [LARGE SCALE GENOMIC DNA]</scope>
    <source>
        <strain evidence="2">E92,LMG 26720,CCM 7988</strain>
    </source>
</reference>